<organism evidence="1 2">
    <name type="scientific">Nesterenkonia halotolerans</name>
    <dbReference type="NCBI Taxonomy" id="225325"/>
    <lineage>
        <taxon>Bacteria</taxon>
        <taxon>Bacillati</taxon>
        <taxon>Actinomycetota</taxon>
        <taxon>Actinomycetes</taxon>
        <taxon>Micrococcales</taxon>
        <taxon>Micrococcaceae</taxon>
        <taxon>Nesterenkonia</taxon>
    </lineage>
</organism>
<name>A0ABR9JAC4_9MICC</name>
<sequence>MLSRTAREFAAEISNHDWADAPYRLDRAGHRREDDTNKGSKVLTVSESEHIRTNVMWVAAQVLKHA</sequence>
<keyword evidence="2" id="KW-1185">Reference proteome</keyword>
<comment type="caution">
    <text evidence="1">The sequence shown here is derived from an EMBL/GenBank/DDBJ whole genome shotgun (WGS) entry which is preliminary data.</text>
</comment>
<dbReference type="Proteomes" id="UP000636579">
    <property type="component" value="Unassembled WGS sequence"/>
</dbReference>
<gene>
    <name evidence="1" type="ORF">H4W26_002759</name>
</gene>
<dbReference type="RefSeq" id="WP_225940153.1">
    <property type="nucleotide sequence ID" value="NZ_JADBEE010000003.1"/>
</dbReference>
<dbReference type="EMBL" id="JADBEE010000003">
    <property type="protein sequence ID" value="MBE1515948.1"/>
    <property type="molecule type" value="Genomic_DNA"/>
</dbReference>
<accession>A0ABR9JAC4</accession>
<evidence type="ECO:0000313" key="1">
    <source>
        <dbReference type="EMBL" id="MBE1515948.1"/>
    </source>
</evidence>
<evidence type="ECO:0000313" key="2">
    <source>
        <dbReference type="Proteomes" id="UP000636579"/>
    </source>
</evidence>
<proteinExistence type="predicted"/>
<feature type="non-terminal residue" evidence="1">
    <location>
        <position position="66"/>
    </location>
</feature>
<protein>
    <submittedName>
        <fullName evidence="1">Uncharacterized protein</fullName>
    </submittedName>
</protein>
<reference evidence="1 2" key="1">
    <citation type="submission" date="2020-10" db="EMBL/GenBank/DDBJ databases">
        <title>Sequencing the genomes of 1000 actinobacteria strains.</title>
        <authorList>
            <person name="Klenk H.-P."/>
        </authorList>
    </citation>
    <scope>NUCLEOTIDE SEQUENCE [LARGE SCALE GENOMIC DNA]</scope>
    <source>
        <strain evidence="1 2">DSM 15474</strain>
    </source>
</reference>